<dbReference type="RefSeq" id="WP_238457682.1">
    <property type="nucleotide sequence ID" value="NZ_CP019698.1"/>
</dbReference>
<proteinExistence type="predicted"/>
<evidence type="ECO:0000313" key="2">
    <source>
        <dbReference type="EMBL" id="AQS59406.1"/>
    </source>
</evidence>
<reference evidence="2 3" key="1">
    <citation type="journal article" date="2016" name="Int. J. Syst. Evol. Microbiol.">
        <title>Desulfotomaculum ferrireducens sp. nov., a moderately thermophilic sulfate-reducing and dissimilatory Fe(III)-reducing bacterium isolated from compost.</title>
        <authorList>
            <person name="Yang G."/>
            <person name="Guo J."/>
            <person name="Zhuang L."/>
            <person name="Yuan Y."/>
            <person name="Zhou S."/>
        </authorList>
    </citation>
    <scope>NUCLEOTIDE SEQUENCE [LARGE SCALE GENOMIC DNA]</scope>
    <source>
        <strain evidence="2 3">GSS09</strain>
    </source>
</reference>
<dbReference type="CDD" id="cd17748">
    <property type="entry name" value="BRCT_DNA_ligase_like"/>
    <property type="match status" value="1"/>
</dbReference>
<accession>A0A1S6IXA2</accession>
<name>A0A1S6IXA2_9FIRM</name>
<protein>
    <submittedName>
        <fullName evidence="2">NAD-dependent DNA ligase</fullName>
    </submittedName>
</protein>
<gene>
    <name evidence="2" type="ORF">B0537_10090</name>
</gene>
<dbReference type="STRING" id="1833852.B0537_10090"/>
<evidence type="ECO:0000313" key="3">
    <source>
        <dbReference type="Proteomes" id="UP000189464"/>
    </source>
</evidence>
<dbReference type="KEGG" id="dfg:B0537_10090"/>
<dbReference type="SMART" id="SM00292">
    <property type="entry name" value="BRCT"/>
    <property type="match status" value="1"/>
</dbReference>
<evidence type="ECO:0000259" key="1">
    <source>
        <dbReference type="PROSITE" id="PS50172"/>
    </source>
</evidence>
<sequence>MSQLLANYELLPFRKYTQKFEIDKAMNTLEGILKGISIDNRINSKEALELKNWCEYHEGNITRHPFNEIIPLINKALEDNVLEQEEIDNILWFCRNFMSEKYFNIIRSDIQILHGIMHGILSDDVITEKELVGLQDWLDNNTHLSQSYPYDELCSLVTQVLKDGIIDDEEVKQIKVFFSQFINLDSSINIDREEIDQLKKEYLVQGICSITPEIIITNKVFCFTGMSSRASRKAIADTIQSLGGIYKDSVVKSTNYLIVGDNGNPCWCFSCYGRKVEKAMELRKKGHPIVIVHENDFWDALEELK</sequence>
<keyword evidence="3" id="KW-1185">Reference proteome</keyword>
<dbReference type="SUPFAM" id="SSF52113">
    <property type="entry name" value="BRCT domain"/>
    <property type="match status" value="1"/>
</dbReference>
<dbReference type="InterPro" id="IPR036420">
    <property type="entry name" value="BRCT_dom_sf"/>
</dbReference>
<dbReference type="Pfam" id="PF00533">
    <property type="entry name" value="BRCT"/>
    <property type="match status" value="1"/>
</dbReference>
<dbReference type="Gene3D" id="3.40.50.10190">
    <property type="entry name" value="BRCT domain"/>
    <property type="match status" value="1"/>
</dbReference>
<dbReference type="GO" id="GO:0016874">
    <property type="term" value="F:ligase activity"/>
    <property type="evidence" value="ECO:0007669"/>
    <property type="project" value="UniProtKB-KW"/>
</dbReference>
<dbReference type="Proteomes" id="UP000189464">
    <property type="component" value="Chromosome"/>
</dbReference>
<feature type="domain" description="BRCT" evidence="1">
    <location>
        <begin position="211"/>
        <end position="305"/>
    </location>
</feature>
<dbReference type="InterPro" id="IPR001357">
    <property type="entry name" value="BRCT_dom"/>
</dbReference>
<dbReference type="PROSITE" id="PS50172">
    <property type="entry name" value="BRCT"/>
    <property type="match status" value="1"/>
</dbReference>
<organism evidence="2 3">
    <name type="scientific">Desulforamulus ferrireducens</name>
    <dbReference type="NCBI Taxonomy" id="1833852"/>
    <lineage>
        <taxon>Bacteria</taxon>
        <taxon>Bacillati</taxon>
        <taxon>Bacillota</taxon>
        <taxon>Clostridia</taxon>
        <taxon>Eubacteriales</taxon>
        <taxon>Peptococcaceae</taxon>
        <taxon>Desulforamulus</taxon>
    </lineage>
</organism>
<dbReference type="EMBL" id="CP019698">
    <property type="protein sequence ID" value="AQS59406.1"/>
    <property type="molecule type" value="Genomic_DNA"/>
</dbReference>
<dbReference type="AlphaFoldDB" id="A0A1S6IXA2"/>
<keyword evidence="2" id="KW-0436">Ligase</keyword>